<feature type="domain" description="Hemerythrin-like" evidence="4">
    <location>
        <begin position="105"/>
        <end position="222"/>
    </location>
</feature>
<keyword evidence="2" id="KW-0479">Metal-binding</keyword>
<sequence>MKVLLSSDHFSVDGALVEASASMKSFRFKDGSAEAPVVVTAVNAMMGSSASLPPRSRACARKRGSMQVSAHHLVILCCYSSRLVTGRSRDMLIGWKDHYAIDDGVIDDDHRFLIAALSMIIDQIRKKIPVCALLRNISHVRGVAELHFKREEKLQKQSNYPCHRKHCEEHREIIRKLDEIVNQLADLPGDREYSDPDEVKSFLYRWILAHITESDQRMKPYLAEIQTEAELPLRLMAQR</sequence>
<evidence type="ECO:0000259" key="4">
    <source>
        <dbReference type="Pfam" id="PF01814"/>
    </source>
</evidence>
<dbReference type="Gene3D" id="1.20.120.50">
    <property type="entry name" value="Hemerythrin-like"/>
    <property type="match status" value="1"/>
</dbReference>
<dbReference type="Pfam" id="PF01814">
    <property type="entry name" value="Hemerythrin"/>
    <property type="match status" value="1"/>
</dbReference>
<keyword evidence="3" id="KW-0408">Iron</keyword>
<dbReference type="InterPro" id="IPR012827">
    <property type="entry name" value="Hemerythrin_metal-bd"/>
</dbReference>
<evidence type="ECO:0000256" key="3">
    <source>
        <dbReference type="ARBA" id="ARBA00023004"/>
    </source>
</evidence>
<dbReference type="InterPro" id="IPR035938">
    <property type="entry name" value="Hemerythrin-like_sf"/>
</dbReference>
<comment type="caution">
    <text evidence="5">The sequence shown here is derived from an EMBL/GenBank/DDBJ whole genome shotgun (WGS) entry which is preliminary data.</text>
</comment>
<dbReference type="Proteomes" id="UP000438991">
    <property type="component" value="Unassembled WGS sequence"/>
</dbReference>
<reference evidence="5 6" key="1">
    <citation type="submission" date="2019-11" db="EMBL/GenBank/DDBJ databases">
        <title>Whole-genome sequence of Rhodoplanes serenus DSM 18633, type strain.</title>
        <authorList>
            <person name="Kyndt J.A."/>
            <person name="Meyer T.E."/>
        </authorList>
    </citation>
    <scope>NUCLEOTIDE SEQUENCE [LARGE SCALE GENOMIC DNA]</scope>
    <source>
        <strain evidence="5 6">DSM 18633</strain>
    </source>
</reference>
<evidence type="ECO:0000313" key="5">
    <source>
        <dbReference type="EMBL" id="MTW19309.1"/>
    </source>
</evidence>
<accession>A0A9X5AV87</accession>
<dbReference type="InterPro" id="IPR050669">
    <property type="entry name" value="Hemerythrin"/>
</dbReference>
<dbReference type="InterPro" id="IPR012312">
    <property type="entry name" value="Hemerythrin-like"/>
</dbReference>
<dbReference type="EMBL" id="WNKV01000029">
    <property type="protein sequence ID" value="MTW19309.1"/>
    <property type="molecule type" value="Genomic_DNA"/>
</dbReference>
<proteinExistence type="inferred from homology"/>
<protein>
    <recommendedName>
        <fullName evidence="4">Hemerythrin-like domain-containing protein</fullName>
    </recommendedName>
</protein>
<dbReference type="NCBIfam" id="TIGR02481">
    <property type="entry name" value="hemeryth_dom"/>
    <property type="match status" value="1"/>
</dbReference>
<gene>
    <name evidence="5" type="ORF">GJ689_24260</name>
</gene>
<dbReference type="SUPFAM" id="SSF47188">
    <property type="entry name" value="Hemerythrin-like"/>
    <property type="match status" value="1"/>
</dbReference>
<dbReference type="PANTHER" id="PTHR37164">
    <property type="entry name" value="BACTERIOHEMERYTHRIN"/>
    <property type="match status" value="1"/>
</dbReference>
<evidence type="ECO:0000313" key="6">
    <source>
        <dbReference type="Proteomes" id="UP000438991"/>
    </source>
</evidence>
<dbReference type="CDD" id="cd12107">
    <property type="entry name" value="Hemerythrin"/>
    <property type="match status" value="1"/>
</dbReference>
<organism evidence="5 6">
    <name type="scientific">Rhodoplanes serenus</name>
    <dbReference type="NCBI Taxonomy" id="200615"/>
    <lineage>
        <taxon>Bacteria</taxon>
        <taxon>Pseudomonadati</taxon>
        <taxon>Pseudomonadota</taxon>
        <taxon>Alphaproteobacteria</taxon>
        <taxon>Hyphomicrobiales</taxon>
        <taxon>Nitrobacteraceae</taxon>
        <taxon>Rhodoplanes</taxon>
    </lineage>
</organism>
<name>A0A9X5AV87_9BRAD</name>
<dbReference type="AlphaFoldDB" id="A0A9X5AV87"/>
<dbReference type="GO" id="GO:0046872">
    <property type="term" value="F:metal ion binding"/>
    <property type="evidence" value="ECO:0007669"/>
    <property type="project" value="UniProtKB-KW"/>
</dbReference>
<dbReference type="PANTHER" id="PTHR37164:SF1">
    <property type="entry name" value="BACTERIOHEMERYTHRIN"/>
    <property type="match status" value="1"/>
</dbReference>
<evidence type="ECO:0000256" key="2">
    <source>
        <dbReference type="ARBA" id="ARBA00022723"/>
    </source>
</evidence>
<comment type="similarity">
    <text evidence="1">Belongs to the hemerythrin family.</text>
</comment>
<evidence type="ECO:0000256" key="1">
    <source>
        <dbReference type="ARBA" id="ARBA00010587"/>
    </source>
</evidence>